<feature type="compositionally biased region" description="Basic and acidic residues" evidence="14">
    <location>
        <begin position="194"/>
        <end position="204"/>
    </location>
</feature>
<dbReference type="Pfam" id="PF06295">
    <property type="entry name" value="ZapG-like"/>
    <property type="match status" value="1"/>
</dbReference>
<keyword evidence="3" id="KW-0997">Cell inner membrane</keyword>
<dbReference type="HOGENOM" id="CLU_1342739_0_0_6"/>
<feature type="transmembrane region" description="Helical" evidence="15">
    <location>
        <begin position="6"/>
        <end position="24"/>
    </location>
</feature>
<proteinExistence type="inferred from homology"/>
<evidence type="ECO:0000256" key="7">
    <source>
        <dbReference type="ARBA" id="ARBA00022989"/>
    </source>
</evidence>
<evidence type="ECO:0000256" key="9">
    <source>
        <dbReference type="ARBA" id="ARBA00023306"/>
    </source>
</evidence>
<evidence type="ECO:0000256" key="6">
    <source>
        <dbReference type="ARBA" id="ARBA00022960"/>
    </source>
</evidence>
<dbReference type="eggNOG" id="COG3105">
    <property type="taxonomic scope" value="Bacteria"/>
</dbReference>
<evidence type="ECO:0000256" key="15">
    <source>
        <dbReference type="SAM" id="Phobius"/>
    </source>
</evidence>
<dbReference type="STRING" id="396588.Tgr7_1480"/>
<keyword evidence="7 15" id="KW-1133">Transmembrane helix</keyword>
<evidence type="ECO:0000256" key="14">
    <source>
        <dbReference type="SAM" id="MobiDB-lite"/>
    </source>
</evidence>
<name>B8GRL0_THISH</name>
<dbReference type="GO" id="GO:0005886">
    <property type="term" value="C:plasma membrane"/>
    <property type="evidence" value="ECO:0007669"/>
    <property type="project" value="UniProtKB-SubCell"/>
</dbReference>
<evidence type="ECO:0000256" key="12">
    <source>
        <dbReference type="ARBA" id="ARBA00035727"/>
    </source>
</evidence>
<evidence type="ECO:0000256" key="5">
    <source>
        <dbReference type="ARBA" id="ARBA00022692"/>
    </source>
</evidence>
<feature type="compositionally biased region" description="Basic and acidic residues" evidence="14">
    <location>
        <begin position="150"/>
        <end position="184"/>
    </location>
</feature>
<dbReference type="GO" id="GO:0051301">
    <property type="term" value="P:cell division"/>
    <property type="evidence" value="ECO:0007669"/>
    <property type="project" value="UniProtKB-KW"/>
</dbReference>
<dbReference type="InterPro" id="IPR009386">
    <property type="entry name" value="ZapG-like"/>
</dbReference>
<dbReference type="KEGG" id="tgr:Tgr7_1480"/>
<accession>B8GRL0</accession>
<organism evidence="16 17">
    <name type="scientific">Thioalkalivibrio sulfidiphilus (strain HL-EbGR7)</name>
    <dbReference type="NCBI Taxonomy" id="396588"/>
    <lineage>
        <taxon>Bacteria</taxon>
        <taxon>Pseudomonadati</taxon>
        <taxon>Pseudomonadota</taxon>
        <taxon>Gammaproteobacteria</taxon>
        <taxon>Chromatiales</taxon>
        <taxon>Ectothiorhodospiraceae</taxon>
        <taxon>Thioalkalivibrio</taxon>
    </lineage>
</organism>
<keyword evidence="17" id="KW-1185">Reference proteome</keyword>
<comment type="subcellular location">
    <subcellularLocation>
        <location evidence="1">Cell inner membrane</location>
        <topology evidence="1">Single-pass membrane protein</topology>
    </subcellularLocation>
</comment>
<evidence type="ECO:0000256" key="13">
    <source>
        <dbReference type="SAM" id="Coils"/>
    </source>
</evidence>
<dbReference type="PANTHER" id="PTHR39579">
    <property type="entry name" value="INNER MEMBRANE PROTEIN YHCB"/>
    <property type="match status" value="1"/>
</dbReference>
<evidence type="ECO:0000256" key="10">
    <source>
        <dbReference type="ARBA" id="ARBA00035657"/>
    </source>
</evidence>
<evidence type="ECO:0000256" key="1">
    <source>
        <dbReference type="ARBA" id="ARBA00004377"/>
    </source>
</evidence>
<gene>
    <name evidence="16" type="ordered locus">Tgr7_1480</name>
</gene>
<keyword evidence="6" id="KW-0133">Cell shape</keyword>
<keyword evidence="13" id="KW-0175">Coiled coil</keyword>
<protein>
    <recommendedName>
        <fullName evidence="11">Z-ring associated protein G</fullName>
    </recommendedName>
    <alternativeName>
        <fullName evidence="12">Cell division protein ZapG</fullName>
    </alternativeName>
</protein>
<evidence type="ECO:0000256" key="11">
    <source>
        <dbReference type="ARBA" id="ARBA00035703"/>
    </source>
</evidence>
<evidence type="ECO:0000256" key="8">
    <source>
        <dbReference type="ARBA" id="ARBA00023136"/>
    </source>
</evidence>
<reference evidence="16 17" key="1">
    <citation type="journal article" date="2011" name="Stand. Genomic Sci.">
        <title>Complete genome sequence of 'Thioalkalivibrio sulfidophilus' HL-EbGr7.</title>
        <authorList>
            <person name="Muyzer G."/>
            <person name="Sorokin D.Y."/>
            <person name="Mavromatis K."/>
            <person name="Lapidus A."/>
            <person name="Clum A."/>
            <person name="Ivanova N."/>
            <person name="Pati A."/>
            <person name="d'Haeseleer P."/>
            <person name="Woyke T."/>
            <person name="Kyrpides N.C."/>
        </authorList>
    </citation>
    <scope>NUCLEOTIDE SEQUENCE [LARGE SCALE GENOMIC DNA]</scope>
    <source>
        <strain evidence="16 17">HL-EbGR7</strain>
    </source>
</reference>
<keyword evidence="2" id="KW-1003">Cell membrane</keyword>
<feature type="region of interest" description="Disordered" evidence="14">
    <location>
        <begin position="97"/>
        <end position="204"/>
    </location>
</feature>
<evidence type="ECO:0000313" key="16">
    <source>
        <dbReference type="EMBL" id="ACL72564.1"/>
    </source>
</evidence>
<dbReference type="PANTHER" id="PTHR39579:SF1">
    <property type="entry name" value="INNER MEMBRANE PROTEIN YHCB"/>
    <property type="match status" value="1"/>
</dbReference>
<feature type="coiled-coil region" evidence="13">
    <location>
        <begin position="28"/>
        <end position="62"/>
    </location>
</feature>
<evidence type="ECO:0000313" key="17">
    <source>
        <dbReference type="Proteomes" id="UP000002383"/>
    </source>
</evidence>
<dbReference type="RefSeq" id="WP_012638047.1">
    <property type="nucleotide sequence ID" value="NC_011901.1"/>
</dbReference>
<keyword evidence="5 15" id="KW-0812">Transmembrane</keyword>
<sequence precursor="true">MTATTTWILILLGLIAAAVAGFLLGRQTSHGRQEAQALKAELEKQRQEMADYRQSVNQHFEKTATLFTSMAGSYRDLYDHLSESYSRLADAPAQRLLPDHPGALLEGRSRPVPPEAASGASEEEDKQQETAAGTKRVLDDDEHMMGDAPHIPEHVELEETPERPVTARRDEHAATGTEDADRPTEGSSEPDTGVSREDSIRARG</sequence>
<keyword evidence="8 15" id="KW-0472">Membrane</keyword>
<evidence type="ECO:0000256" key="4">
    <source>
        <dbReference type="ARBA" id="ARBA00022618"/>
    </source>
</evidence>
<evidence type="ECO:0000256" key="2">
    <source>
        <dbReference type="ARBA" id="ARBA00022475"/>
    </source>
</evidence>
<evidence type="ECO:0000256" key="3">
    <source>
        <dbReference type="ARBA" id="ARBA00022519"/>
    </source>
</evidence>
<keyword evidence="9" id="KW-0131">Cell cycle</keyword>
<dbReference type="EMBL" id="CP001339">
    <property type="protein sequence ID" value="ACL72564.1"/>
    <property type="molecule type" value="Genomic_DNA"/>
</dbReference>
<dbReference type="AlphaFoldDB" id="B8GRL0"/>
<keyword evidence="4" id="KW-0132">Cell division</keyword>
<comment type="similarity">
    <text evidence="10">Belongs to the ZapG family.</text>
</comment>
<dbReference type="Proteomes" id="UP000002383">
    <property type="component" value="Chromosome"/>
</dbReference>
<dbReference type="GO" id="GO:0008360">
    <property type="term" value="P:regulation of cell shape"/>
    <property type="evidence" value="ECO:0007669"/>
    <property type="project" value="UniProtKB-KW"/>
</dbReference>
<dbReference type="OrthoDB" id="8527774at2"/>